<name>A0A0K2V0Q5_LEPSM</name>
<evidence type="ECO:0000313" key="1">
    <source>
        <dbReference type="EMBL" id="CDW43566.1"/>
    </source>
</evidence>
<protein>
    <submittedName>
        <fullName evidence="1">Uncharacterized protein</fullName>
    </submittedName>
</protein>
<sequence>MWSLFRYILQRKVGTTKTIYHFLNTENPVSKRMPFQTLQSNFKFLKLQLL</sequence>
<dbReference type="EMBL" id="HACA01026205">
    <property type="protein sequence ID" value="CDW43566.1"/>
    <property type="molecule type" value="Transcribed_RNA"/>
</dbReference>
<accession>A0A0K2V0Q5</accession>
<organism evidence="1">
    <name type="scientific">Lepeophtheirus salmonis</name>
    <name type="common">Salmon louse</name>
    <name type="synonym">Caligus salmonis</name>
    <dbReference type="NCBI Taxonomy" id="72036"/>
    <lineage>
        <taxon>Eukaryota</taxon>
        <taxon>Metazoa</taxon>
        <taxon>Ecdysozoa</taxon>
        <taxon>Arthropoda</taxon>
        <taxon>Crustacea</taxon>
        <taxon>Multicrustacea</taxon>
        <taxon>Hexanauplia</taxon>
        <taxon>Copepoda</taxon>
        <taxon>Siphonostomatoida</taxon>
        <taxon>Caligidae</taxon>
        <taxon>Lepeophtheirus</taxon>
    </lineage>
</organism>
<dbReference type="AlphaFoldDB" id="A0A0K2V0Q5"/>
<proteinExistence type="predicted"/>
<reference evidence="1" key="1">
    <citation type="submission" date="2014-05" db="EMBL/GenBank/DDBJ databases">
        <authorList>
            <person name="Chronopoulou M."/>
        </authorList>
    </citation>
    <scope>NUCLEOTIDE SEQUENCE</scope>
    <source>
        <tissue evidence="1">Whole organism</tissue>
    </source>
</reference>